<accession>A0A4P2VBH9</accession>
<dbReference type="Pfam" id="PF04055">
    <property type="entry name" value="Radical_SAM"/>
    <property type="match status" value="1"/>
</dbReference>
<dbReference type="GO" id="GO:0051536">
    <property type="term" value="F:iron-sulfur cluster binding"/>
    <property type="evidence" value="ECO:0007669"/>
    <property type="project" value="UniProtKB-KW"/>
</dbReference>
<evidence type="ECO:0000256" key="3">
    <source>
        <dbReference type="ARBA" id="ARBA00022723"/>
    </source>
</evidence>
<evidence type="ECO:0000256" key="4">
    <source>
        <dbReference type="ARBA" id="ARBA00023004"/>
    </source>
</evidence>
<dbReference type="InterPro" id="IPR006638">
    <property type="entry name" value="Elp3/MiaA/NifB-like_rSAM"/>
</dbReference>
<comment type="cofactor">
    <cofactor evidence="1">
        <name>[4Fe-4S] cluster</name>
        <dbReference type="ChEBI" id="CHEBI:49883"/>
    </cofactor>
</comment>
<protein>
    <submittedName>
        <fullName evidence="7">Hypothetical radical SAM family enzyme in heat shock gene cluster</fullName>
    </submittedName>
</protein>
<dbReference type="CDD" id="cd01335">
    <property type="entry name" value="Radical_SAM"/>
    <property type="match status" value="1"/>
</dbReference>
<dbReference type="SFLD" id="SFLDG01095">
    <property type="entry name" value="Uncharacterised_Radical_SAM_Su"/>
    <property type="match status" value="1"/>
</dbReference>
<keyword evidence="2" id="KW-0949">S-adenosyl-L-methionine</keyword>
<dbReference type="PANTHER" id="PTHR43409:SF4">
    <property type="entry name" value="RADICAL SAM SUPERFAMILY PROTEIN"/>
    <property type="match status" value="1"/>
</dbReference>
<keyword evidence="3" id="KW-0479">Metal-binding</keyword>
<evidence type="ECO:0000313" key="8">
    <source>
        <dbReference type="Proteomes" id="UP000509448"/>
    </source>
</evidence>
<keyword evidence="4" id="KW-0408">Iron</keyword>
<feature type="domain" description="Radical SAM core" evidence="6">
    <location>
        <begin position="139"/>
        <end position="375"/>
    </location>
</feature>
<dbReference type="InterPro" id="IPR051198">
    <property type="entry name" value="BchE-like"/>
</dbReference>
<evidence type="ECO:0000313" key="7">
    <source>
        <dbReference type="EMBL" id="BBE41906.1"/>
    </source>
</evidence>
<dbReference type="InterPro" id="IPR013785">
    <property type="entry name" value="Aldolase_TIM"/>
</dbReference>
<dbReference type="InterPro" id="IPR058240">
    <property type="entry name" value="rSAM_sf"/>
</dbReference>
<name>A0A4P2VBH9_9ARCH</name>
<evidence type="ECO:0000256" key="2">
    <source>
        <dbReference type="ARBA" id="ARBA00022691"/>
    </source>
</evidence>
<dbReference type="SMART" id="SM00729">
    <property type="entry name" value="Elp3"/>
    <property type="match status" value="1"/>
</dbReference>
<dbReference type="PROSITE" id="PS51918">
    <property type="entry name" value="RADICAL_SAM"/>
    <property type="match status" value="1"/>
</dbReference>
<dbReference type="GO" id="GO:0003824">
    <property type="term" value="F:catalytic activity"/>
    <property type="evidence" value="ECO:0007669"/>
    <property type="project" value="InterPro"/>
</dbReference>
<gene>
    <name evidence="7" type="ORF">NAS2_0517</name>
</gene>
<proteinExistence type="predicted"/>
<dbReference type="SFLD" id="SFLDG01082">
    <property type="entry name" value="B12-binding_domain_containing"/>
    <property type="match status" value="1"/>
</dbReference>
<evidence type="ECO:0000256" key="1">
    <source>
        <dbReference type="ARBA" id="ARBA00001966"/>
    </source>
</evidence>
<evidence type="ECO:0000259" key="6">
    <source>
        <dbReference type="PROSITE" id="PS51918"/>
    </source>
</evidence>
<dbReference type="SUPFAM" id="SSF102114">
    <property type="entry name" value="Radical SAM enzymes"/>
    <property type="match status" value="1"/>
</dbReference>
<dbReference type="InterPro" id="IPR007197">
    <property type="entry name" value="rSAM"/>
</dbReference>
<keyword evidence="5" id="KW-0411">Iron-sulfur</keyword>
<dbReference type="SFLD" id="SFLDS00029">
    <property type="entry name" value="Radical_SAM"/>
    <property type="match status" value="2"/>
</dbReference>
<dbReference type="AlphaFoldDB" id="A0A4P2VBH9"/>
<dbReference type="GO" id="GO:0046872">
    <property type="term" value="F:metal ion binding"/>
    <property type="evidence" value="ECO:0007669"/>
    <property type="project" value="UniProtKB-KW"/>
</dbReference>
<reference evidence="7 8" key="1">
    <citation type="journal article" date="2019" name="ISME J.">
        <title>Isolation and characterization of a thermophilic sulfur- and iron-reducing thaumarchaeote from a terrestrial acidic hot spring.</title>
        <authorList>
            <person name="Kato S."/>
            <person name="Itoh T."/>
            <person name="Yuki M."/>
            <person name="Nagamori M."/>
            <person name="Ohnishi M."/>
            <person name="Uematsu K."/>
            <person name="Suzuki K."/>
            <person name="Takashina T."/>
            <person name="Ohkuma M."/>
        </authorList>
    </citation>
    <scope>NUCLEOTIDE SEQUENCE [LARGE SCALE GENOMIC DNA]</scope>
    <source>
        <strain evidence="7 8">NAS-02</strain>
    </source>
</reference>
<dbReference type="EMBL" id="AP018732">
    <property type="protein sequence ID" value="BBE41906.1"/>
    <property type="molecule type" value="Genomic_DNA"/>
</dbReference>
<organism evidence="7 8">
    <name type="scientific">Conexivisphaera calida</name>
    <dbReference type="NCBI Taxonomy" id="1874277"/>
    <lineage>
        <taxon>Archaea</taxon>
        <taxon>Nitrososphaerota</taxon>
        <taxon>Conexivisphaeria</taxon>
        <taxon>Conexivisphaerales</taxon>
        <taxon>Conexivisphaeraceae</taxon>
        <taxon>Conexivisphaera</taxon>
    </lineage>
</organism>
<keyword evidence="8" id="KW-1185">Reference proteome</keyword>
<evidence type="ECO:0000256" key="5">
    <source>
        <dbReference type="ARBA" id="ARBA00023014"/>
    </source>
</evidence>
<dbReference type="Gene3D" id="3.20.20.70">
    <property type="entry name" value="Aldolase class I"/>
    <property type="match status" value="1"/>
</dbReference>
<sequence>MKFPRSFLSWTGVAEGVIDARVLNGALRIVIGNEGVYVFDLEGRPAFFEHALRSYERGLSGLLVRKSWAGRRRRIVEEVVGGEKESVLRAVYAAAARALEDHPDGDVGDALRLTTSREIEWLLEDEARFGSLYMPISILPPDQYLSIVLQATVGCAYNRCSFCTFYRDRPYRVKDPREFEAHARLVRDWLGAGALLRRGIFLADANPLGAPRDLAIEYVRIAREVFPGRDVYAFADYFSTRLDAADYSRMASLGLRRVYVGLESGARDVLRVLNKPPEPRLAVRIARMMGDAGISRGVIVLVGAGGRGLWRKHVEETIGIIDEMDLGRDDLVFLSRLLVRPDMPYAGMVRDPLDDGEMDSQEEELAEALRARGVRTAPYDIRESIY</sequence>
<dbReference type="Proteomes" id="UP000509448">
    <property type="component" value="Chromosome"/>
</dbReference>
<keyword evidence="7" id="KW-0346">Stress response</keyword>
<dbReference type="PANTHER" id="PTHR43409">
    <property type="entry name" value="ANAEROBIC MAGNESIUM-PROTOPORPHYRIN IX MONOMETHYL ESTER CYCLASE-RELATED"/>
    <property type="match status" value="1"/>
</dbReference>
<dbReference type="KEGG" id="ccai:NAS2_0517"/>